<feature type="domain" description="EF-hand" evidence="3">
    <location>
        <begin position="1464"/>
        <end position="1499"/>
    </location>
</feature>
<feature type="domain" description="EF-hand" evidence="3">
    <location>
        <begin position="1698"/>
        <end position="1733"/>
    </location>
</feature>
<organism evidence="4 5">
    <name type="scientific">Lagenidium giganteum</name>
    <dbReference type="NCBI Taxonomy" id="4803"/>
    <lineage>
        <taxon>Eukaryota</taxon>
        <taxon>Sar</taxon>
        <taxon>Stramenopiles</taxon>
        <taxon>Oomycota</taxon>
        <taxon>Peronosporomycetes</taxon>
        <taxon>Pythiales</taxon>
        <taxon>Pythiaceae</taxon>
    </lineage>
</organism>
<dbReference type="PANTHER" id="PTHR31043:SF3">
    <property type="entry name" value="NEPHROCYSTIN-4"/>
    <property type="match status" value="1"/>
</dbReference>
<feature type="region of interest" description="Disordered" evidence="2">
    <location>
        <begin position="2306"/>
        <end position="2346"/>
    </location>
</feature>
<feature type="region of interest" description="Disordered" evidence="2">
    <location>
        <begin position="702"/>
        <end position="728"/>
    </location>
</feature>
<feature type="region of interest" description="Disordered" evidence="2">
    <location>
        <begin position="1"/>
        <end position="27"/>
    </location>
</feature>
<dbReference type="Pfam" id="PF13499">
    <property type="entry name" value="EF-hand_7"/>
    <property type="match status" value="7"/>
</dbReference>
<dbReference type="Gene3D" id="1.10.238.10">
    <property type="entry name" value="EF-hand"/>
    <property type="match status" value="8"/>
</dbReference>
<feature type="compositionally biased region" description="Low complexity" evidence="2">
    <location>
        <begin position="2041"/>
        <end position="2063"/>
    </location>
</feature>
<feature type="domain" description="EF-hand" evidence="3">
    <location>
        <begin position="1598"/>
        <end position="1633"/>
    </location>
</feature>
<feature type="region of interest" description="Disordered" evidence="2">
    <location>
        <begin position="933"/>
        <end position="952"/>
    </location>
</feature>
<feature type="domain" description="EF-hand" evidence="3">
    <location>
        <begin position="1636"/>
        <end position="1671"/>
    </location>
</feature>
<dbReference type="InterPro" id="IPR029775">
    <property type="entry name" value="NPHP4"/>
</dbReference>
<feature type="compositionally biased region" description="Polar residues" evidence="2">
    <location>
        <begin position="1001"/>
        <end position="1016"/>
    </location>
</feature>
<comment type="caution">
    <text evidence="4">The sequence shown here is derived from an EMBL/GenBank/DDBJ whole genome shotgun (WGS) entry which is preliminary data.</text>
</comment>
<feature type="domain" description="EF-hand" evidence="3">
    <location>
        <begin position="1851"/>
        <end position="1886"/>
    </location>
</feature>
<dbReference type="Pfam" id="PF26186">
    <property type="entry name" value="NPHP4_C2_3rd"/>
    <property type="match status" value="1"/>
</dbReference>
<reference evidence="4" key="2">
    <citation type="journal article" date="2023" name="Microbiol Resour">
        <title>Decontamination and Annotation of the Draft Genome Sequence of the Oomycete Lagenidium giganteum ARSEF 373.</title>
        <authorList>
            <person name="Morgan W.R."/>
            <person name="Tartar A."/>
        </authorList>
    </citation>
    <scope>NUCLEOTIDE SEQUENCE</scope>
    <source>
        <strain evidence="4">ARSEF 373</strain>
    </source>
</reference>
<dbReference type="PANTHER" id="PTHR31043">
    <property type="entry name" value="NEPHROCYSTIN-4"/>
    <property type="match status" value="1"/>
</dbReference>
<feature type="domain" description="EF-hand" evidence="3">
    <location>
        <begin position="2167"/>
        <end position="2202"/>
    </location>
</feature>
<dbReference type="GO" id="GO:0097730">
    <property type="term" value="C:non-motile cilium"/>
    <property type="evidence" value="ECO:0007669"/>
    <property type="project" value="InterPro"/>
</dbReference>
<accession>A0AAV2Z2E2</accession>
<dbReference type="InterPro" id="IPR018247">
    <property type="entry name" value="EF_Hand_1_Ca_BS"/>
</dbReference>
<dbReference type="InterPro" id="IPR058685">
    <property type="entry name" value="Ig_NPHP4_4th"/>
</dbReference>
<feature type="domain" description="EF-hand" evidence="3">
    <location>
        <begin position="1813"/>
        <end position="1848"/>
    </location>
</feature>
<dbReference type="PROSITE" id="PS50222">
    <property type="entry name" value="EF_HAND_2"/>
    <property type="match status" value="14"/>
</dbReference>
<evidence type="ECO:0000256" key="2">
    <source>
        <dbReference type="SAM" id="MobiDB-lite"/>
    </source>
</evidence>
<dbReference type="GO" id="GO:0005856">
    <property type="term" value="C:cytoskeleton"/>
    <property type="evidence" value="ECO:0007669"/>
    <property type="project" value="InterPro"/>
</dbReference>
<gene>
    <name evidence="4" type="ORF">N0F65_007844</name>
</gene>
<dbReference type="Pfam" id="PF26187">
    <property type="entry name" value="Ig_NPHP4_4th"/>
    <property type="match status" value="1"/>
</dbReference>
<name>A0AAV2Z2E2_9STRA</name>
<feature type="domain" description="EF-hand" evidence="3">
    <location>
        <begin position="1210"/>
        <end position="1245"/>
    </location>
</feature>
<dbReference type="GO" id="GO:0090090">
    <property type="term" value="P:negative regulation of canonical Wnt signaling pathway"/>
    <property type="evidence" value="ECO:0007669"/>
    <property type="project" value="InterPro"/>
</dbReference>
<dbReference type="Pfam" id="PF26189">
    <property type="entry name" value="Ig_NPHP4_2nd"/>
    <property type="match status" value="1"/>
</dbReference>
<feature type="compositionally biased region" description="Basic and acidic residues" evidence="2">
    <location>
        <begin position="1924"/>
        <end position="1933"/>
    </location>
</feature>
<dbReference type="FunFam" id="1.10.238.10:FF:000001">
    <property type="entry name" value="Calmodulin 1"/>
    <property type="match status" value="1"/>
</dbReference>
<feature type="non-terminal residue" evidence="4">
    <location>
        <position position="1"/>
    </location>
</feature>
<evidence type="ECO:0000313" key="4">
    <source>
        <dbReference type="EMBL" id="DBA00219.1"/>
    </source>
</evidence>
<feature type="region of interest" description="Disordered" evidence="2">
    <location>
        <begin position="639"/>
        <end position="685"/>
    </location>
</feature>
<feature type="domain" description="EF-hand" evidence="3">
    <location>
        <begin position="1248"/>
        <end position="1283"/>
    </location>
</feature>
<feature type="region of interest" description="Disordered" evidence="2">
    <location>
        <begin position="84"/>
        <end position="105"/>
    </location>
</feature>
<keyword evidence="1" id="KW-0106">Calcium</keyword>
<protein>
    <recommendedName>
        <fullName evidence="3">EF-hand domain-containing protein</fullName>
    </recommendedName>
</protein>
<feature type="region of interest" description="Disordered" evidence="2">
    <location>
        <begin position="993"/>
        <end position="1016"/>
    </location>
</feature>
<feature type="domain" description="EF-hand" evidence="3">
    <location>
        <begin position="1425"/>
        <end position="1460"/>
    </location>
</feature>
<feature type="domain" description="EF-hand" evidence="3">
    <location>
        <begin position="1309"/>
        <end position="1344"/>
    </location>
</feature>
<dbReference type="GO" id="GO:0005509">
    <property type="term" value="F:calcium ion binding"/>
    <property type="evidence" value="ECO:0007669"/>
    <property type="project" value="InterPro"/>
</dbReference>
<dbReference type="InterPro" id="IPR058688">
    <property type="entry name" value="Ig_NPHP4_2nd"/>
</dbReference>
<dbReference type="InterPro" id="IPR058686">
    <property type="entry name" value="Ig_NPHP4_3rd"/>
</dbReference>
<feature type="domain" description="EF-hand" evidence="3">
    <location>
        <begin position="1114"/>
        <end position="1149"/>
    </location>
</feature>
<dbReference type="SUPFAM" id="SSF47473">
    <property type="entry name" value="EF-hand"/>
    <property type="match status" value="4"/>
</dbReference>
<dbReference type="InterPro" id="IPR058765">
    <property type="entry name" value="NPHP4_C2-like"/>
</dbReference>
<reference evidence="4" key="1">
    <citation type="submission" date="2022-11" db="EMBL/GenBank/DDBJ databases">
        <authorList>
            <person name="Morgan W.R."/>
            <person name="Tartar A."/>
        </authorList>
    </citation>
    <scope>NUCLEOTIDE SEQUENCE</scope>
    <source>
        <strain evidence="4">ARSEF 373</strain>
    </source>
</reference>
<feature type="region of interest" description="Disordered" evidence="2">
    <location>
        <begin position="1881"/>
        <end position="2145"/>
    </location>
</feature>
<feature type="domain" description="EF-hand" evidence="3">
    <location>
        <begin position="1738"/>
        <end position="1773"/>
    </location>
</feature>
<proteinExistence type="predicted"/>
<feature type="compositionally biased region" description="Basic and acidic residues" evidence="2">
    <location>
        <begin position="1947"/>
        <end position="1961"/>
    </location>
</feature>
<dbReference type="EMBL" id="DAKRPA010000068">
    <property type="protein sequence ID" value="DBA00219.1"/>
    <property type="molecule type" value="Genomic_DNA"/>
</dbReference>
<dbReference type="Proteomes" id="UP001146120">
    <property type="component" value="Unassembled WGS sequence"/>
</dbReference>
<feature type="compositionally biased region" description="Low complexity" evidence="2">
    <location>
        <begin position="2331"/>
        <end position="2342"/>
    </location>
</feature>
<feature type="compositionally biased region" description="Low complexity" evidence="2">
    <location>
        <begin position="1895"/>
        <end position="1923"/>
    </location>
</feature>
<dbReference type="SMART" id="SM00054">
    <property type="entry name" value="EFh"/>
    <property type="match status" value="14"/>
</dbReference>
<dbReference type="InterPro" id="IPR011992">
    <property type="entry name" value="EF-hand-dom_pair"/>
</dbReference>
<feature type="compositionally biased region" description="Polar residues" evidence="2">
    <location>
        <begin position="1065"/>
        <end position="1080"/>
    </location>
</feature>
<feature type="compositionally biased region" description="Low complexity" evidence="2">
    <location>
        <begin position="2119"/>
        <end position="2133"/>
    </location>
</feature>
<feature type="compositionally biased region" description="Low complexity" evidence="2">
    <location>
        <begin position="2005"/>
        <end position="2016"/>
    </location>
</feature>
<dbReference type="PROSITE" id="PS00018">
    <property type="entry name" value="EF_HAND_1"/>
    <property type="match status" value="14"/>
</dbReference>
<evidence type="ECO:0000256" key="1">
    <source>
        <dbReference type="ARBA" id="ARBA00022837"/>
    </source>
</evidence>
<feature type="region of interest" description="Disordered" evidence="2">
    <location>
        <begin position="2261"/>
        <end position="2286"/>
    </location>
</feature>
<feature type="domain" description="EF-hand" evidence="3">
    <location>
        <begin position="1153"/>
        <end position="1188"/>
    </location>
</feature>
<dbReference type="InterPro" id="IPR002048">
    <property type="entry name" value="EF_hand_dom"/>
</dbReference>
<dbReference type="CDD" id="cd00051">
    <property type="entry name" value="EFh"/>
    <property type="match status" value="6"/>
</dbReference>
<evidence type="ECO:0000259" key="3">
    <source>
        <dbReference type="PROSITE" id="PS50222"/>
    </source>
</evidence>
<feature type="region of interest" description="Disordered" evidence="2">
    <location>
        <begin position="1065"/>
        <end position="1096"/>
    </location>
</feature>
<feature type="compositionally biased region" description="Low complexity" evidence="2">
    <location>
        <begin position="2276"/>
        <end position="2286"/>
    </location>
</feature>
<evidence type="ECO:0000313" key="5">
    <source>
        <dbReference type="Proteomes" id="UP001146120"/>
    </source>
</evidence>
<sequence>ALTRKKQKPKAKQPAPRTAADVLQPQTSPWVAREKQFELFRASTVVLSVPPDAARISKARGYTLHVMSVLNWVLPSNVVARLTRQRQQHQRAGSDKDQGSDEDEDDLPVLTLGVHVSLFHATSKRFFGNTWVSPEVPVDPFQIKEERSAQANNDVRYLVENVVLNFRVYFVSDVLDPNCIGVAELVVYEKDPDSKATIAASGCGWTILPLFAQQKPPTSAFAIGTSGESVNVFAGNPRVLWEIPATAWHTQTKQDQCKFYFQIADYPMLLQLATFVRKNELIGALDIIPGVKHANLANIDVGTNPRLLLTEDADTSYQDSLRSFAKMASIVPKAIQLEETRTAGGGHALHLREEIEANVVTRLQISRKTKYSAAVSVHGHVSARVLKIALHNGRCFRTRQHTVALKVDQSGSDVLRCVSNNTRLPGFVVHPHMALVAILQLTVHFQIVWPPKLKQQALDAKKPPPPEEDVVLVTLGTRAVVPSDGKKLYLYDKHHNATAHVEDEIAFADKSGKAKQRVLHVDLLSGAPCRPYTDHTLYTVAAQRTALLHKQGLSTDESIAFVDLALSVEGSDQQEGGDADDAAWVPPKNRQAPSDKPPSPTKTAPEKPQAAAEHWARKLLEKASVNSILAETLNALAKPSTNAAPPKSPVKAAPPPPPSPKKASPAPGRDPVTPLTPVPPITELSRASKTILTRHGYMEAHEHDADAATKPARGAKPGASSSSTRPPKSLDVELNDIYKAHEIRIHFAALRVLQHPVHRTAPLVPPRRVYFTFQFYTCPPTRSEVMRLSNAFNSKGIAGGGVDQQTFLLMREQPVNKPSMAIQFDIDTTNDLNVLAPKEFAEYLLHKHMYVDVWNADSLFQIGSFAVPLHELLRQGSGIKKFQGEVDVFEPVGVVSLTEAADKPAHVRKLGQGALVGKVQLLLSNYGLKGVHNDTAPPTAESTTSRSLHLPPNVNADVHEAVARTGKRRVRARPLVDANAELHQVLTREGFYGKKRRDQNARSSTTDAQWRSTSDTTSLSPKELSILCDLFRPPTKNTSSTRIACDPNMKSGLMALLSLKQQLLPTSSGPVGANTQQKQQPPRDVWSQPLSPERRASAMVHGERLKRVLTLAAANQVGLMEAFALFDVNKDGSLSPQEFVQAMRSLGQVFADLPDSDLMALAQAMDANGDGSIEYKEFAAFLAQLMENSAKEEKEQWKDQIHRIITRALDKGIKVHHVFKQFDVSGDGKLSLDEFARALEQLGVPITGKSSEISKLMSDFDLDKDGTISYEEFLMSMNVSVEENKKQVVLESAQNIKTQVRDILKRMEAKGIDFEEIFVHFDADKNGHLTVEEFSTALHDLMVSEHQKEQKIDPSNTLKLLEKEALALFVKEANANGDDVIDYMEFLTLCGVSSKAIHHRTKSFRKATRDKAEMKLVKLLVRAFSRGMQIRDVFQHFDVNADGEITLDEFKKTLAELFRSQQNLTNEDLELMSKRFDSNGDGNISCKEFEEFGKEIQERQRELRELIGDHVGELDAMAVKVELKEWEQLCIKKWKMPKTRIQQMQKLLAYFELEDDSGRVLAHELQSLVQSSANSGVGAVPVQSLTQRLQALMLKAKEHGVDVVSTFSHFDSDGNGEITKEEMAEALRALGCFDGLEDKDLDAVLSELDADGSGNISFDEFRKLFGDDGSSGKAAAMSAPKDKNLIARLQALLDTAVAQGVDVDACFIHFDKNGDGNITHSEFAQAMGELGLAVPDSERDEMLTEAMKQLDADNSGAISMAEFRHLFTIRLTPRTAAKQEEQAPSVSETPKAAAAAAPSVADRLRGLLQTALASGVDLHQSFGHFDSNKDGNITRHEFVTAIKELSGFENVSDNELNELVDTLDANNSGSVSLDEFETFVSGVTQSQSSPPPKQPSTEEPTTQQPPAQQQTAEQPTAELQTAEQPKERQKEAETASSSATPEETEESGDHKASTETEEKSEQSIAAASKPDEQPNPPVTTAKHDATGDEGNPPEEVAVEDKKDAATAAGGSAAEDVVVVDKKAPPTKPWVKGKPPHLSRPGARASSFGGTTASARAAAAAKARQGGEKAADSTTPALEGSTGDAAPGDAVTATPDATPSNAAGDDARPAAVKRASTFVSTRTKSFTAAKAATAGRRPSLQSRMAAKPVQGVMTALENLRTLLKKAQASGVAIQQAFDHFDADKNGELTFEEFTSGLRDLGPDFEALSGEEIEKMAHELDQQKQGSIKLADLAAFVDTPPSATATKSEAATEEVTVAVAVPKRTKSVRMMPPNEKPASTTTSTSSGTAVAASGCISRSTTQKVLATAGATKVDQPAEKPEEDPSITPRHSNGAGATTGPQGAPSSVPAINMAPALDYECPYNFNQDPEIRSVEVKLRKAAIDAYSRGVLPVRVVQKFLESKHNPKKRTELLRVEFVQVLMELGFSILRDDSEQGGDDGWELPAMRAAAETRMHDTLYARQLERLSRYKHHIKEEVKAQKQLIRSSHRKPPRSPKATNTTRHVDAMHGIRRFEQEKTDLLRVLSYYRDGQKKSLVYALLREQVTTCVTLFPSFATLQFLELPFQNPYQHTERFKLELIAGNPEIDLAIVLNSDEWRYYRSHVPLAYGAIGKHGITPSDTAIEDDMIDNQLEVVIEPGDRLHVPVRLRLLSPVLARAAKSSQASVMLKSCSHGHTVALFKLQLHYRPFVCHRVFRFYSPADTIWRWQLQLPPGKYVVCMDPTVVLELSEAAPASHESQLATLKCRVGAYPSLVEFFVVLYDDAYCARVDEIWQLRVQSTLRLDLHATLGQCVRSELVIRGDTGGSNTQQQRRRNVKCFAMNRASHLLQFRPSEIFQLVPNAYNRIEMAFCCVNAATEPKRALLQLVDMETHELVGTWIAHFALSLPLVTKTYDLALPIGRAAQKKIAYANPWDQEQAILVRSSDPQHLKPRDAVVHLRPASLLENQGAASSFIRLVLSPMPTPCKKSYYLFINDHRSDQSEECLLFNVTYS</sequence>
<dbReference type="Pfam" id="PF26015">
    <property type="entry name" value="Ig_NPH4_3rd"/>
    <property type="match status" value="1"/>
</dbReference>
<feature type="region of interest" description="Disordered" evidence="2">
    <location>
        <begin position="571"/>
        <end position="613"/>
    </location>
</feature>
<feature type="region of interest" description="Disordered" evidence="2">
    <location>
        <begin position="2477"/>
        <end position="2497"/>
    </location>
</feature>
<keyword evidence="5" id="KW-1185">Reference proteome</keyword>
<feature type="compositionally biased region" description="Basic residues" evidence="2">
    <location>
        <begin position="1"/>
        <end position="11"/>
    </location>
</feature>
<feature type="compositionally biased region" description="Low complexity" evidence="2">
    <location>
        <begin position="661"/>
        <end position="673"/>
    </location>
</feature>
<feature type="compositionally biased region" description="Pro residues" evidence="2">
    <location>
        <begin position="646"/>
        <end position="660"/>
    </location>
</feature>